<comment type="catalytic activity">
    <reaction evidence="15">
        <text>2 nitrate(out) + H(+)(out) = 2 nitrate(in) + H(+)(in)</text>
        <dbReference type="Rhea" id="RHEA:71539"/>
        <dbReference type="ChEBI" id="CHEBI:15378"/>
        <dbReference type="ChEBI" id="CHEBI:17632"/>
    </reaction>
    <physiologicalReaction direction="left-to-right" evidence="15">
        <dbReference type="Rhea" id="RHEA:71540"/>
    </physiologicalReaction>
</comment>
<comment type="catalytic activity">
    <reaction evidence="16">
        <text>L-aspartate(out) = L-aspartate(in)</text>
        <dbReference type="Rhea" id="RHEA:66332"/>
        <dbReference type="ChEBI" id="CHEBI:29991"/>
    </reaction>
    <physiologicalReaction direction="left-to-right" evidence="16">
        <dbReference type="Rhea" id="RHEA:66333"/>
    </physiologicalReaction>
</comment>
<comment type="catalytic activity">
    <reaction evidence="19">
        <text>L-glutamate(out) = L-glutamate(in)</text>
        <dbReference type="Rhea" id="RHEA:66336"/>
        <dbReference type="ChEBI" id="CHEBI:29985"/>
    </reaction>
    <physiologicalReaction direction="left-to-right" evidence="19">
        <dbReference type="Rhea" id="RHEA:66337"/>
    </physiologicalReaction>
</comment>
<evidence type="ECO:0000256" key="26">
    <source>
        <dbReference type="SAM" id="Phobius"/>
    </source>
</evidence>
<evidence type="ECO:0000256" key="16">
    <source>
        <dbReference type="ARBA" id="ARBA00050554"/>
    </source>
</evidence>
<feature type="transmembrane region" description="Helical" evidence="26">
    <location>
        <begin position="292"/>
        <end position="313"/>
    </location>
</feature>
<dbReference type="FunFam" id="1.20.1250.20:FF:000003">
    <property type="entry name" value="Solute carrier family 17 member 3"/>
    <property type="match status" value="1"/>
</dbReference>
<evidence type="ECO:0000256" key="19">
    <source>
        <dbReference type="ARBA" id="ARBA00051447"/>
    </source>
</evidence>
<keyword evidence="9 26" id="KW-1133">Transmembrane helix</keyword>
<accession>A0A8X6HR85</accession>
<evidence type="ECO:0000256" key="9">
    <source>
        <dbReference type="ARBA" id="ARBA00022989"/>
    </source>
</evidence>
<name>A0A8X6HR85_TRICU</name>
<evidence type="ECO:0000256" key="25">
    <source>
        <dbReference type="ARBA" id="ARBA00081925"/>
    </source>
</evidence>
<evidence type="ECO:0000256" key="20">
    <source>
        <dbReference type="ARBA" id="ARBA00051612"/>
    </source>
</evidence>
<feature type="transmembrane region" description="Helical" evidence="26">
    <location>
        <begin position="355"/>
        <end position="380"/>
    </location>
</feature>
<evidence type="ECO:0000256" key="8">
    <source>
        <dbReference type="ARBA" id="ARBA00022847"/>
    </source>
</evidence>
<evidence type="ECO:0000256" key="18">
    <source>
        <dbReference type="ARBA" id="ARBA00051403"/>
    </source>
</evidence>
<dbReference type="Proteomes" id="UP000887116">
    <property type="component" value="Unassembled WGS sequence"/>
</dbReference>
<feature type="transmembrane region" description="Helical" evidence="26">
    <location>
        <begin position="122"/>
        <end position="142"/>
    </location>
</feature>
<dbReference type="InterPro" id="IPR050382">
    <property type="entry name" value="MFS_Na/Anion_cotransporter"/>
</dbReference>
<evidence type="ECO:0000256" key="7">
    <source>
        <dbReference type="ARBA" id="ARBA00022692"/>
    </source>
</evidence>
<keyword evidence="7 26" id="KW-0812">Transmembrane</keyword>
<organism evidence="28 29">
    <name type="scientific">Trichonephila clavata</name>
    <name type="common">Joro spider</name>
    <name type="synonym">Nephila clavata</name>
    <dbReference type="NCBI Taxonomy" id="2740835"/>
    <lineage>
        <taxon>Eukaryota</taxon>
        <taxon>Metazoa</taxon>
        <taxon>Ecdysozoa</taxon>
        <taxon>Arthropoda</taxon>
        <taxon>Chelicerata</taxon>
        <taxon>Arachnida</taxon>
        <taxon>Araneae</taxon>
        <taxon>Araneomorphae</taxon>
        <taxon>Entelegynae</taxon>
        <taxon>Araneoidea</taxon>
        <taxon>Nephilidae</taxon>
        <taxon>Trichonephila</taxon>
    </lineage>
</organism>
<dbReference type="EMBL" id="BMAO01016377">
    <property type="protein sequence ID" value="GFR08074.1"/>
    <property type="molecule type" value="Genomic_DNA"/>
</dbReference>
<dbReference type="InterPro" id="IPR036259">
    <property type="entry name" value="MFS_trans_sf"/>
</dbReference>
<evidence type="ECO:0000256" key="5">
    <source>
        <dbReference type="ARBA" id="ARBA00022448"/>
    </source>
</evidence>
<keyword evidence="11 26" id="KW-0472">Membrane</keyword>
<evidence type="ECO:0000256" key="4">
    <source>
        <dbReference type="ARBA" id="ARBA00004656"/>
    </source>
</evidence>
<dbReference type="CDD" id="cd17318">
    <property type="entry name" value="MFS_SLC17"/>
    <property type="match status" value="1"/>
</dbReference>
<evidence type="ECO:0000256" key="10">
    <source>
        <dbReference type="ARBA" id="ARBA00023018"/>
    </source>
</evidence>
<evidence type="ECO:0000313" key="29">
    <source>
        <dbReference type="Proteomes" id="UP000887116"/>
    </source>
</evidence>
<gene>
    <name evidence="28" type="primary">SLC17A5</name>
    <name evidence="28" type="ORF">TNCT_658591</name>
</gene>
<feature type="transmembrane region" description="Helical" evidence="26">
    <location>
        <begin position="386"/>
        <end position="404"/>
    </location>
</feature>
<dbReference type="GO" id="GO:0016323">
    <property type="term" value="C:basolateral plasma membrane"/>
    <property type="evidence" value="ECO:0007669"/>
    <property type="project" value="UniProtKB-SubCell"/>
</dbReference>
<sequence length="502" mass="55497">MENKEERRRTCEIPGVRYVFAFSAFLGFCAMYTLRNNINVAIIAMVNSTAVYNNSEENNTSEECSAWPPPTDAVNSTKSVDKDGEFIWSSEMQGVILGAFYYGYCISQIPGGRLAEIFSGKWVFGISTLITAFLSLLTPLATHYGVEYLIAIRALEGLAQGVTSPAINYMVGQWSPDSEKGLINTLVHAGVNIGTLLAMLLVGYLCESDLFEGWPSAFYIPGFIGCSWFILWCLLVTDSPKNHPFITSKEQNYISSNQRMRLKAETPPFPWRKIFSSVPFWTIVICKTCQDWAFYTLMTDLPTFFSTILHFPLEENGFFSSLPHVLQTVVGLIVAAIADFIIRRKIASVGVVRKVCNSISGFGCALGLVGVCFAGCDVVLNKLLFFLSVMVGGFCYSGHILSFLDMAPEFAGTLMGIGNTISNLTGFLAPLVVGVLTDGNNTLHQWRIVFGITSSLLTFASIVFIFFSSSEKQDWVEDNASEVISSVPKMQARERRKYSPLN</sequence>
<dbReference type="PANTHER" id="PTHR11662">
    <property type="entry name" value="SOLUTE CARRIER FAMILY 17"/>
    <property type="match status" value="1"/>
</dbReference>
<evidence type="ECO:0000256" key="6">
    <source>
        <dbReference type="ARBA" id="ARBA00022475"/>
    </source>
</evidence>
<dbReference type="InterPro" id="IPR011701">
    <property type="entry name" value="MFS"/>
</dbReference>
<evidence type="ECO:0000256" key="17">
    <source>
        <dbReference type="ARBA" id="ARBA00050625"/>
    </source>
</evidence>
<evidence type="ECO:0000256" key="24">
    <source>
        <dbReference type="ARBA" id="ARBA00081195"/>
    </source>
</evidence>
<dbReference type="FunFam" id="1.20.1250.20:FF:000067">
    <property type="entry name" value="sialin isoform X2"/>
    <property type="match status" value="1"/>
</dbReference>
<comment type="caution">
    <text evidence="28">The sequence shown here is derived from an EMBL/GenBank/DDBJ whole genome shotgun (WGS) entry which is preliminary data.</text>
</comment>
<keyword evidence="13" id="KW-0458">Lysosome</keyword>
<dbReference type="SUPFAM" id="SSF103473">
    <property type="entry name" value="MFS general substrate transporter"/>
    <property type="match status" value="1"/>
</dbReference>
<dbReference type="OrthoDB" id="2985014at2759"/>
<feature type="transmembrane region" description="Helical" evidence="26">
    <location>
        <begin position="416"/>
        <end position="436"/>
    </location>
</feature>
<comment type="catalytic activity">
    <reaction evidence="20">
        <text>D-glucuronate(out) + H(+)(out) = D-glucuronate(in) + H(+)(in)</text>
        <dbReference type="Rhea" id="RHEA:72591"/>
        <dbReference type="ChEBI" id="CHEBI:15378"/>
        <dbReference type="ChEBI" id="CHEBI:58720"/>
    </reaction>
    <physiologicalReaction direction="left-to-right" evidence="20">
        <dbReference type="Rhea" id="RHEA:72592"/>
    </physiologicalReaction>
</comment>
<keyword evidence="12" id="KW-0325">Glycoprotein</keyword>
<evidence type="ECO:0000256" key="13">
    <source>
        <dbReference type="ARBA" id="ARBA00023228"/>
    </source>
</evidence>
<evidence type="ECO:0000256" key="23">
    <source>
        <dbReference type="ARBA" id="ARBA00080244"/>
    </source>
</evidence>
<comment type="subcellular location">
    <subcellularLocation>
        <location evidence="2">Basolateral cell membrane</location>
        <topology evidence="2">Multi-pass membrane protein</topology>
    </subcellularLocation>
    <subcellularLocation>
        <location evidence="3">Cytoplasmic vesicle</location>
        <location evidence="3">Secretory vesicle membrane</location>
        <topology evidence="3">Multi-pass membrane protein</topology>
    </subcellularLocation>
    <subcellularLocation>
        <location evidence="1">Cytoplasmic vesicle</location>
        <location evidence="1">Secretory vesicle</location>
        <location evidence="1">Synaptic vesicle membrane</location>
    </subcellularLocation>
    <subcellularLocation>
        <location evidence="4">Lysosome membrane</location>
    </subcellularLocation>
</comment>
<keyword evidence="8" id="KW-0769">Symport</keyword>
<evidence type="ECO:0000256" key="11">
    <source>
        <dbReference type="ARBA" id="ARBA00023136"/>
    </source>
</evidence>
<keyword evidence="29" id="KW-1185">Reference proteome</keyword>
<dbReference type="InterPro" id="IPR020846">
    <property type="entry name" value="MFS_dom"/>
</dbReference>
<dbReference type="GO" id="GO:0015293">
    <property type="term" value="F:symporter activity"/>
    <property type="evidence" value="ECO:0007669"/>
    <property type="project" value="UniProtKB-KW"/>
</dbReference>
<reference evidence="28" key="1">
    <citation type="submission" date="2020-07" db="EMBL/GenBank/DDBJ databases">
        <title>Multicomponent nature underlies the extraordinary mechanical properties of spider dragline silk.</title>
        <authorList>
            <person name="Kono N."/>
            <person name="Nakamura H."/>
            <person name="Mori M."/>
            <person name="Yoshida Y."/>
            <person name="Ohtoshi R."/>
            <person name="Malay A.D."/>
            <person name="Moran D.A.P."/>
            <person name="Tomita M."/>
            <person name="Numata K."/>
            <person name="Arakawa K."/>
        </authorList>
    </citation>
    <scope>NUCLEOTIDE SEQUENCE</scope>
</reference>
<evidence type="ECO:0000256" key="3">
    <source>
        <dbReference type="ARBA" id="ARBA00004638"/>
    </source>
</evidence>
<feature type="transmembrane region" description="Helical" evidence="26">
    <location>
        <begin position="448"/>
        <end position="467"/>
    </location>
</feature>
<keyword evidence="10" id="KW-0770">Synapse</keyword>
<dbReference type="Pfam" id="PF07690">
    <property type="entry name" value="MFS_1"/>
    <property type="match status" value="1"/>
</dbReference>
<evidence type="ECO:0000256" key="1">
    <source>
        <dbReference type="ARBA" id="ARBA00004432"/>
    </source>
</evidence>
<protein>
    <recommendedName>
        <fullName evidence="22">Sialin</fullName>
    </recommendedName>
    <alternativeName>
        <fullName evidence="25">H(+)/nitrate cotransporter</fullName>
    </alternativeName>
    <alternativeName>
        <fullName evidence="23">H(+)/sialic acid cotransporter</fullName>
    </alternativeName>
    <alternativeName>
        <fullName evidence="24">Vesicular excitatory amino acid transporter</fullName>
    </alternativeName>
</protein>
<keyword evidence="14" id="KW-0968">Cytoplasmic vesicle</keyword>
<dbReference type="Gene3D" id="1.20.1250.20">
    <property type="entry name" value="MFS general substrate transporter like domains"/>
    <property type="match status" value="2"/>
</dbReference>
<dbReference type="PANTHER" id="PTHR11662:SF399">
    <property type="entry name" value="FI19708P1-RELATED"/>
    <property type="match status" value="1"/>
</dbReference>
<evidence type="ECO:0000256" key="2">
    <source>
        <dbReference type="ARBA" id="ARBA00004554"/>
    </source>
</evidence>
<feature type="domain" description="Major facilitator superfamily (MFS) profile" evidence="27">
    <location>
        <begin position="25"/>
        <end position="472"/>
    </location>
</feature>
<keyword evidence="6" id="KW-1003">Cell membrane</keyword>
<dbReference type="GO" id="GO:0046942">
    <property type="term" value="P:carboxylic acid transport"/>
    <property type="evidence" value="ECO:0007669"/>
    <property type="project" value="UniProtKB-ARBA"/>
</dbReference>
<dbReference type="GO" id="GO:0005765">
    <property type="term" value="C:lysosomal membrane"/>
    <property type="evidence" value="ECO:0007669"/>
    <property type="project" value="UniProtKB-SubCell"/>
</dbReference>
<proteinExistence type="predicted"/>
<evidence type="ECO:0000313" key="28">
    <source>
        <dbReference type="EMBL" id="GFR08074.1"/>
    </source>
</evidence>
<comment type="catalytic activity">
    <reaction evidence="18">
        <text>N-acetyl-L-aspartyl-L-glutamate(out) = N-acetyl-L-aspartyl-L-glutamate(in)</text>
        <dbReference type="Rhea" id="RHEA:72599"/>
        <dbReference type="ChEBI" id="CHEBI:76931"/>
    </reaction>
    <physiologicalReaction direction="left-to-right" evidence="18">
        <dbReference type="Rhea" id="RHEA:72600"/>
    </physiologicalReaction>
</comment>
<evidence type="ECO:0000256" key="12">
    <source>
        <dbReference type="ARBA" id="ARBA00023180"/>
    </source>
</evidence>
<keyword evidence="5" id="KW-0813">Transport</keyword>
<evidence type="ECO:0000256" key="14">
    <source>
        <dbReference type="ARBA" id="ARBA00023329"/>
    </source>
</evidence>
<evidence type="ECO:0000259" key="27">
    <source>
        <dbReference type="PROSITE" id="PS50850"/>
    </source>
</evidence>
<comment type="catalytic activity">
    <reaction evidence="17">
        <text>N-acetylneuraminate(in) + H(+)(in) = N-acetylneuraminate(out) + H(+)(out)</text>
        <dbReference type="Rhea" id="RHEA:28987"/>
        <dbReference type="ChEBI" id="CHEBI:15378"/>
        <dbReference type="ChEBI" id="CHEBI:35418"/>
    </reaction>
    <physiologicalReaction direction="right-to-left" evidence="17">
        <dbReference type="Rhea" id="RHEA:28989"/>
    </physiologicalReaction>
</comment>
<evidence type="ECO:0000256" key="21">
    <source>
        <dbReference type="ARBA" id="ARBA00056891"/>
    </source>
</evidence>
<feature type="transmembrane region" description="Helical" evidence="26">
    <location>
        <begin position="15"/>
        <end position="34"/>
    </location>
</feature>
<evidence type="ECO:0000256" key="15">
    <source>
        <dbReference type="ARBA" id="ARBA00050101"/>
    </source>
</evidence>
<feature type="transmembrane region" description="Helical" evidence="26">
    <location>
        <begin position="183"/>
        <end position="205"/>
    </location>
</feature>
<feature type="transmembrane region" description="Helical" evidence="26">
    <location>
        <begin position="325"/>
        <end position="343"/>
    </location>
</feature>
<dbReference type="GO" id="GO:0006820">
    <property type="term" value="P:monoatomic anion transport"/>
    <property type="evidence" value="ECO:0007669"/>
    <property type="project" value="TreeGrafter"/>
</dbReference>
<dbReference type="AlphaFoldDB" id="A0A8X6HR85"/>
<feature type="transmembrane region" description="Helical" evidence="26">
    <location>
        <begin position="217"/>
        <end position="236"/>
    </location>
</feature>
<comment type="function">
    <text evidence="21">Receptor for CM101, a polysaccharide produced by group B Streptococcus with antipathoangiogenic properties.</text>
</comment>
<dbReference type="GO" id="GO:0030672">
    <property type="term" value="C:synaptic vesicle membrane"/>
    <property type="evidence" value="ECO:0007669"/>
    <property type="project" value="UniProtKB-SubCell"/>
</dbReference>
<dbReference type="PROSITE" id="PS50850">
    <property type="entry name" value="MFS"/>
    <property type="match status" value="1"/>
</dbReference>
<evidence type="ECO:0000256" key="22">
    <source>
        <dbReference type="ARBA" id="ARBA00069713"/>
    </source>
</evidence>